<dbReference type="SUPFAM" id="SSF50249">
    <property type="entry name" value="Nucleic acid-binding proteins"/>
    <property type="match status" value="1"/>
</dbReference>
<dbReference type="PANTHER" id="PTHR23355">
    <property type="entry name" value="RIBONUCLEASE"/>
    <property type="match status" value="1"/>
</dbReference>
<dbReference type="GO" id="GO:0000932">
    <property type="term" value="C:P-body"/>
    <property type="evidence" value="ECO:0000318"/>
    <property type="project" value="GO_Central"/>
</dbReference>
<evidence type="ECO:0000313" key="4">
    <source>
        <dbReference type="EMBL" id="EED92915.1"/>
    </source>
</evidence>
<feature type="region of interest" description="Disordered" evidence="1">
    <location>
        <begin position="388"/>
        <end position="412"/>
    </location>
</feature>
<dbReference type="RefSeq" id="XP_002289378.1">
    <property type="nucleotide sequence ID" value="XM_002289342.1"/>
</dbReference>
<dbReference type="AlphaFoldDB" id="B8BZN9"/>
<dbReference type="eggNOG" id="ENOG502S7A3">
    <property type="taxonomic scope" value="Eukaryota"/>
</dbReference>
<dbReference type="InterPro" id="IPR050180">
    <property type="entry name" value="RNR_Ribonuclease"/>
</dbReference>
<evidence type="ECO:0000256" key="2">
    <source>
        <dbReference type="SAM" id="Phobius"/>
    </source>
</evidence>
<dbReference type="InterPro" id="IPR001900">
    <property type="entry name" value="RNase_II/R"/>
</dbReference>
<dbReference type="GO" id="GO:0006402">
    <property type="term" value="P:mRNA catabolic process"/>
    <property type="evidence" value="ECO:0000318"/>
    <property type="project" value="GO_Central"/>
</dbReference>
<feature type="compositionally biased region" description="Basic and acidic residues" evidence="1">
    <location>
        <begin position="866"/>
        <end position="877"/>
    </location>
</feature>
<dbReference type="PaxDb" id="35128-Thaps4574"/>
<dbReference type="HOGENOM" id="CLU_308501_0_0_1"/>
<feature type="domain" description="RNB" evidence="3">
    <location>
        <begin position="541"/>
        <end position="834"/>
    </location>
</feature>
<protein>
    <recommendedName>
        <fullName evidence="3">RNB domain-containing protein</fullName>
    </recommendedName>
</protein>
<dbReference type="PANTHER" id="PTHR23355:SF9">
    <property type="entry name" value="DIS3-LIKE EXONUCLEASE 2"/>
    <property type="match status" value="1"/>
</dbReference>
<dbReference type="InParanoid" id="B8BZN9"/>
<dbReference type="KEGG" id="tps:THAPSDRAFT_4574"/>
<feature type="transmembrane region" description="Helical" evidence="2">
    <location>
        <begin position="36"/>
        <end position="59"/>
    </location>
</feature>
<accession>B8BZN9</accession>
<name>B8BZN9_THAPS</name>
<evidence type="ECO:0000313" key="5">
    <source>
        <dbReference type="Proteomes" id="UP000001449"/>
    </source>
</evidence>
<evidence type="ECO:0000259" key="3">
    <source>
        <dbReference type="SMART" id="SM00955"/>
    </source>
</evidence>
<sequence>MTTTHITDNVSIQKLNVAECRRRRSQRIQCTSTTSLLVMPTMMMALHALPLLMVASFQYQGFTGVHRMRCCHRRFGGLGCTSLAHPSSRLARDHTSSVLMSSYTDGYTDEVVQTLKRYGFGSRVVSLTNYDLSTNPIPSEIYEGGDWNLCLIVGLKPPSSKTSDDGNMKPPLLDVILMDDDGSLQERKVVDIGQITTLWNDFHEAYPNFTAKAMPETLQSALVNAIGSLKNNIFPIEKAMQNLYNSRIANRSRPPSQQRYTLTKKQIPKIASQCSNPPQLEELLRNLFKVGEDRLSRLVDSALATDYLYTDFCRDGDNERLMRRMVAAQVLTEDAVLGGRFKRRSCQFVGAQYSFTGDDEDIEVEQVTLVNGGWIAVDPSIKSRTEGRKFASLSQDDLPQVDTKKSDTKSPRVLTAADERIAHRLECLAMGDIWNDVSDRDDEERALELDVREALSSMDLPLTSEGATNALIRIGRWSQSSEDNKRKKVFEPWSPAILEAARALAMRESRRREHLAKICVTAKNNKTASQSAPSSDDLEGRANLCSLPCVCIDAKRASFRDDSVGIRLRSSTGRKVNKAASKWEVLIHIADVSDLYFGQEFRGGEDLSTDVLRRAAERRGQSRYDLPLGPLHLLPPVALEALALATNVDGLPNRCVTLWAYIDERDGKLLDAGLERTIISSPKALSFAEATSLLECNIDDTPQSLTNAKSIISVAERNLSLWNRRHRQRNEAARKRESRLATRELVASELKAAGGQSRDDGVGGSFQRSRGHRLVDSSLDLYAYAVGTMMKRANQPIPRAAGSGADRGGRLATAPLRRYIDGLAQRQALSVLCDYGSPLTSDECHKAAKAVARATDNIANLRSSKNRRDDSPRDRQSSGRQVSALHTLNRYLASTGGGQYREVKAISSGKNNECVIVGAGATGRVIGVSGTLKGGEKLLVEIIELDPERGVLDVRIV</sequence>
<reference evidence="4 5" key="2">
    <citation type="journal article" date="2008" name="Nature">
        <title>The Phaeodactylum genome reveals the evolutionary history of diatom genomes.</title>
        <authorList>
            <person name="Bowler C."/>
            <person name="Allen A.E."/>
            <person name="Badger J.H."/>
            <person name="Grimwood J."/>
            <person name="Jabbari K."/>
            <person name="Kuo A."/>
            <person name="Maheswari U."/>
            <person name="Martens C."/>
            <person name="Maumus F."/>
            <person name="Otillar R.P."/>
            <person name="Rayko E."/>
            <person name="Salamov A."/>
            <person name="Vandepoele K."/>
            <person name="Beszteri B."/>
            <person name="Gruber A."/>
            <person name="Heijde M."/>
            <person name="Katinka M."/>
            <person name="Mock T."/>
            <person name="Valentin K."/>
            <person name="Verret F."/>
            <person name="Berges J.A."/>
            <person name="Brownlee C."/>
            <person name="Cadoret J.P."/>
            <person name="Chiovitti A."/>
            <person name="Choi C.J."/>
            <person name="Coesel S."/>
            <person name="De Martino A."/>
            <person name="Detter J.C."/>
            <person name="Durkin C."/>
            <person name="Falciatore A."/>
            <person name="Fournet J."/>
            <person name="Haruta M."/>
            <person name="Huysman M.J."/>
            <person name="Jenkins B.D."/>
            <person name="Jiroutova K."/>
            <person name="Jorgensen R.E."/>
            <person name="Joubert Y."/>
            <person name="Kaplan A."/>
            <person name="Kroger N."/>
            <person name="Kroth P.G."/>
            <person name="La Roche J."/>
            <person name="Lindquist E."/>
            <person name="Lommer M."/>
            <person name="Martin-Jezequel V."/>
            <person name="Lopez P.J."/>
            <person name="Lucas S."/>
            <person name="Mangogna M."/>
            <person name="McGinnis K."/>
            <person name="Medlin L.K."/>
            <person name="Montsant A."/>
            <person name="Oudot-Le Secq M.P."/>
            <person name="Napoli C."/>
            <person name="Obornik M."/>
            <person name="Parker M.S."/>
            <person name="Petit J.L."/>
            <person name="Porcel B.M."/>
            <person name="Poulsen N."/>
            <person name="Robison M."/>
            <person name="Rychlewski L."/>
            <person name="Rynearson T.A."/>
            <person name="Schmutz J."/>
            <person name="Shapiro H."/>
            <person name="Siaut M."/>
            <person name="Stanley M."/>
            <person name="Sussman M.R."/>
            <person name="Taylor A.R."/>
            <person name="Vardi A."/>
            <person name="von Dassow P."/>
            <person name="Vyverman W."/>
            <person name="Willis A."/>
            <person name="Wyrwicz L.S."/>
            <person name="Rokhsar D.S."/>
            <person name="Weissenbach J."/>
            <person name="Armbrust E.V."/>
            <person name="Green B.R."/>
            <person name="Van de Peer Y."/>
            <person name="Grigoriev I.V."/>
        </authorList>
    </citation>
    <scope>NUCLEOTIDE SEQUENCE [LARGE SCALE GENOMIC DNA]</scope>
    <source>
        <strain evidence="4 5">CCMP1335</strain>
    </source>
</reference>
<keyword evidence="2" id="KW-0472">Membrane</keyword>
<dbReference type="Proteomes" id="UP000001449">
    <property type="component" value="Chromosome 4"/>
</dbReference>
<keyword evidence="2" id="KW-1133">Transmembrane helix</keyword>
<dbReference type="GeneID" id="7448816"/>
<feature type="region of interest" description="Disordered" evidence="1">
    <location>
        <begin position="862"/>
        <end position="881"/>
    </location>
</feature>
<proteinExistence type="predicted"/>
<keyword evidence="2" id="KW-0812">Transmembrane</keyword>
<dbReference type="STRING" id="35128.B8BZN9"/>
<evidence type="ECO:0000256" key="1">
    <source>
        <dbReference type="SAM" id="MobiDB-lite"/>
    </source>
</evidence>
<dbReference type="SMART" id="SM00955">
    <property type="entry name" value="RNB"/>
    <property type="match status" value="1"/>
</dbReference>
<dbReference type="InterPro" id="IPR012340">
    <property type="entry name" value="NA-bd_OB-fold"/>
</dbReference>
<keyword evidence="5" id="KW-1185">Reference proteome</keyword>
<dbReference type="GO" id="GO:0003723">
    <property type="term" value="F:RNA binding"/>
    <property type="evidence" value="ECO:0007669"/>
    <property type="project" value="InterPro"/>
</dbReference>
<reference evidence="4 5" key="1">
    <citation type="journal article" date="2004" name="Science">
        <title>The genome of the diatom Thalassiosira pseudonana: ecology, evolution, and metabolism.</title>
        <authorList>
            <person name="Armbrust E.V."/>
            <person name="Berges J.A."/>
            <person name="Bowler C."/>
            <person name="Green B.R."/>
            <person name="Martinez D."/>
            <person name="Putnam N.H."/>
            <person name="Zhou S."/>
            <person name="Allen A.E."/>
            <person name="Apt K.E."/>
            <person name="Bechner M."/>
            <person name="Brzezinski M.A."/>
            <person name="Chaal B.K."/>
            <person name="Chiovitti A."/>
            <person name="Davis A.K."/>
            <person name="Demarest M.S."/>
            <person name="Detter J.C."/>
            <person name="Glavina T."/>
            <person name="Goodstein D."/>
            <person name="Hadi M.Z."/>
            <person name="Hellsten U."/>
            <person name="Hildebrand M."/>
            <person name="Jenkins B.D."/>
            <person name="Jurka J."/>
            <person name="Kapitonov V.V."/>
            <person name="Kroger N."/>
            <person name="Lau W.W."/>
            <person name="Lane T.W."/>
            <person name="Larimer F.W."/>
            <person name="Lippmeier J.C."/>
            <person name="Lucas S."/>
            <person name="Medina M."/>
            <person name="Montsant A."/>
            <person name="Obornik M."/>
            <person name="Parker M.S."/>
            <person name="Palenik B."/>
            <person name="Pazour G.J."/>
            <person name="Richardson P.M."/>
            <person name="Rynearson T.A."/>
            <person name="Saito M.A."/>
            <person name="Schwartz D.C."/>
            <person name="Thamatrakoln K."/>
            <person name="Valentin K."/>
            <person name="Vardi A."/>
            <person name="Wilkerson F.P."/>
            <person name="Rokhsar D.S."/>
        </authorList>
    </citation>
    <scope>NUCLEOTIDE SEQUENCE [LARGE SCALE GENOMIC DNA]</scope>
    <source>
        <strain evidence="4 5">CCMP1335</strain>
    </source>
</reference>
<organism evidence="4 5">
    <name type="scientific">Thalassiosira pseudonana</name>
    <name type="common">Marine diatom</name>
    <name type="synonym">Cyclotella nana</name>
    <dbReference type="NCBI Taxonomy" id="35128"/>
    <lineage>
        <taxon>Eukaryota</taxon>
        <taxon>Sar</taxon>
        <taxon>Stramenopiles</taxon>
        <taxon>Ochrophyta</taxon>
        <taxon>Bacillariophyta</taxon>
        <taxon>Coscinodiscophyceae</taxon>
        <taxon>Thalassiosirophycidae</taxon>
        <taxon>Thalassiosirales</taxon>
        <taxon>Thalassiosiraceae</taxon>
        <taxon>Thalassiosira</taxon>
    </lineage>
</organism>
<dbReference type="OMA" id="WEVLIHI"/>
<dbReference type="GO" id="GO:0000175">
    <property type="term" value="F:3'-5'-RNA exonuclease activity"/>
    <property type="evidence" value="ECO:0000318"/>
    <property type="project" value="GO_Central"/>
</dbReference>
<dbReference type="Pfam" id="PF00773">
    <property type="entry name" value="RNB"/>
    <property type="match status" value="1"/>
</dbReference>
<dbReference type="EMBL" id="CM000641">
    <property type="protein sequence ID" value="EED92915.1"/>
    <property type="molecule type" value="Genomic_DNA"/>
</dbReference>
<gene>
    <name evidence="4" type="ORF">THAPSDRAFT_4574</name>
</gene>